<dbReference type="Pfam" id="PF01607">
    <property type="entry name" value="CBM_14"/>
    <property type="match status" value="4"/>
</dbReference>
<feature type="compositionally biased region" description="Basic and acidic residues" evidence="1">
    <location>
        <begin position="1237"/>
        <end position="1247"/>
    </location>
</feature>
<reference evidence="3" key="2">
    <citation type="submission" date="2021-04" db="EMBL/GenBank/DDBJ databases">
        <title>Genome-wide patterns of bracovirus chromosomal integration into multiple host tissues during parasitism.</title>
        <authorList>
            <person name="Chebbi M.A.C."/>
        </authorList>
    </citation>
    <scope>NUCLEOTIDE SEQUENCE</scope>
    <source>
        <tissue evidence="3">Whole body</tissue>
    </source>
</reference>
<comment type="caution">
    <text evidence="3">The sequence shown here is derived from an EMBL/GenBank/DDBJ whole genome shotgun (WGS) entry which is preliminary data.</text>
</comment>
<gene>
    <name evidence="3" type="ORF">G9C98_003513</name>
</gene>
<feature type="compositionally biased region" description="Low complexity" evidence="1">
    <location>
        <begin position="1208"/>
        <end position="1229"/>
    </location>
</feature>
<feature type="domain" description="Chitin-binding type-2" evidence="2">
    <location>
        <begin position="356"/>
        <end position="419"/>
    </location>
</feature>
<evidence type="ECO:0000259" key="2">
    <source>
        <dbReference type="PROSITE" id="PS50940"/>
    </source>
</evidence>
<feature type="region of interest" description="Disordered" evidence="1">
    <location>
        <begin position="1115"/>
        <end position="1134"/>
    </location>
</feature>
<accession>A0A8J5QUB0</accession>
<dbReference type="PROSITE" id="PS50940">
    <property type="entry name" value="CHIT_BIND_II"/>
    <property type="match status" value="4"/>
</dbReference>
<feature type="domain" description="Chitin-binding type-2" evidence="2">
    <location>
        <begin position="1601"/>
        <end position="1664"/>
    </location>
</feature>
<evidence type="ECO:0000313" key="3">
    <source>
        <dbReference type="EMBL" id="KAG8039206.1"/>
    </source>
</evidence>
<feature type="compositionally biased region" description="Polar residues" evidence="1">
    <location>
        <begin position="786"/>
        <end position="826"/>
    </location>
</feature>
<feature type="compositionally biased region" description="Polar residues" evidence="1">
    <location>
        <begin position="639"/>
        <end position="698"/>
    </location>
</feature>
<reference evidence="3" key="1">
    <citation type="submission" date="2020-03" db="EMBL/GenBank/DDBJ databases">
        <authorList>
            <person name="Chebbi M.A."/>
            <person name="Drezen J.M."/>
        </authorList>
    </citation>
    <scope>NUCLEOTIDE SEQUENCE</scope>
    <source>
        <tissue evidence="3">Whole body</tissue>
    </source>
</reference>
<feature type="compositionally biased region" description="Basic and acidic residues" evidence="1">
    <location>
        <begin position="1294"/>
        <end position="1303"/>
    </location>
</feature>
<feature type="compositionally biased region" description="Polar residues" evidence="1">
    <location>
        <begin position="600"/>
        <end position="625"/>
    </location>
</feature>
<feature type="compositionally biased region" description="Basic and acidic residues" evidence="1">
    <location>
        <begin position="862"/>
        <end position="876"/>
    </location>
</feature>
<feature type="compositionally biased region" description="Basic and acidic residues" evidence="1">
    <location>
        <begin position="1377"/>
        <end position="1392"/>
    </location>
</feature>
<dbReference type="OrthoDB" id="7698531at2759"/>
<evidence type="ECO:0000313" key="4">
    <source>
        <dbReference type="Proteomes" id="UP000729913"/>
    </source>
</evidence>
<feature type="compositionally biased region" description="Polar residues" evidence="1">
    <location>
        <begin position="554"/>
        <end position="570"/>
    </location>
</feature>
<protein>
    <recommendedName>
        <fullName evidence="2">Chitin-binding type-2 domain-containing protein</fullName>
    </recommendedName>
</protein>
<sequence length="1666" mass="188805">MEKFTPSGLQHKRRHSYVAAMEDDNAIIEAEELMRRQSFESRSTTHRKKLTETPSYQSVNSDNSRCSTPASQSQLRKALNLLKLPLSTCELSSLSDDELAEILQANPEQTAVLLRSLINRSSKSCDCLNCRKNSLSSSSASDKNSSQESNQSFPGPLYHYQKKSSDSLMSKASPSDLEDKHSTATVTTLLRPSSALTKNTEDTCRFTSIDDDKFRGEVYRERRNSFRRGSEMSVKSLRRNSIEPSVSKIMRRRFSEQLILEGGLAECEPEFEKLVAPPEDDDPDDPDAVNARKKVTLQNHYYPEGFWGYVIVIVGVIVQLLSHGLQTAFGILLALTVRQFNQSVINTGFHKVSEDEFKCPGRGYFEHPNDCAVFYHCDTTGFGPGLKAHKHVCGPGTVYSLIRKRCMLPRFSGNVKCQNYKWGSQSNHLEYGVIGSPWYLQKTNPVVRTNNEPSCIDEGFMADPSDCQKFYLCMTMANHIYNKFAYSCPINSVWENEKQWCMASWATMRTECRSGSSGFQQGSQGSPGFYQNGGGSWSGSSAWSQNHGSMAGGEQSNGFNGNLNSQNHFDSNGFIGKDKTESNNESSNSENNNLQFNNNQGSYSEQNKINNNGYDSLNHGQSNNEISEHSNHRNKETQTEFNNSGFTGSHASETNNAYGQGSSQNGYNNEYDSSHSLHGQDSNHNVNNQFTHSENSGNFDGFSGGIHSTDIDNIEQTGDSRGMDSFYKESNNQNHFNGESNNSAGSSNYEINNNQQSNNAGHKEMNNGFNSHSENSNHYGKDSSQNHEYNQSFGGSTPGQDINSQELFDKFNNQETHQNDFGNNLESSDHSENHFDGSSSQNHEHNEINHNRESNTNFENQFNDKSKNSDHRENHFDGNSSISDNSGRSENNYDENSSQVHSNSENNVHSSSGQNTNLQEEFNNFDNQKIHQNEFNKTSKNLTYFENFNHVNRSQNHYENQNNVNQENNVENQQTDHNKFNKNSGNSDYSDNYNQNNFEKNQNIESNIDENNSVSQNNYNEQFNNANYQETHPQKFDKNSNHVENHYNETNYEDFSYGKNNVQSNSSRHDINYQENSNNVENQGTYDEHSHNSESLNHFENHNVEKNSLNQYESPKNVTEENSKHETTNNQGFNNIENQQTQHNEFNHILGNSKYLKSRYNQTNFEKNHNSESNVNSINSVDGNDYNEQLNNNQETHRQEFDNISENSNHIESNHNDNNFQDNSNNENNGHGSLSGHQDDNTDKYNNDKFNSMTHKSENSDLYDNTSSNKNNDNNINSSNSNDKNIDSNTNESHLQKHNDGSMHGEINNNDFGYHKTEFEEINHNELDVNHKEESFDKSEYDHQKENNHFEGSDHDFNELEIGQSHESDVGSNVNKTDSHTENNDHSSDHSGNDFNLHQQNNKTVMENNINDHNYGHDNTFGFEETYPTDEINTSGPREPIEYEDDDGFPGNNSKDKNNSHESNSKNNETPSFSEGHYLNNFDANNVLITKDGNLNLASNSTHSRAHCPIGNLTGEQIALVCPTGFRRHPKYCNLFYQCTSPIIYSYNIIVLQCPEDTAFDENKVQCLPAQELTMPCKGLKANKKFYDRLLENSIPMIPVSQNCLCPGLGHFPHHKECSSKYVKCLEGKSGSTEGYLHDCPPNQIYSPASKSCVPANRFTHCQSSQ</sequence>
<feature type="region of interest" description="Disordered" evidence="1">
    <location>
        <begin position="536"/>
        <end position="918"/>
    </location>
</feature>
<proteinExistence type="predicted"/>
<feature type="domain" description="Chitin-binding type-2" evidence="2">
    <location>
        <begin position="452"/>
        <end position="514"/>
    </location>
</feature>
<feature type="compositionally biased region" description="Low complexity" evidence="1">
    <location>
        <begin position="737"/>
        <end position="759"/>
    </location>
</feature>
<feature type="domain" description="Chitin-binding type-2" evidence="2">
    <location>
        <begin position="1519"/>
        <end position="1579"/>
    </location>
</feature>
<feature type="compositionally biased region" description="Low complexity" evidence="1">
    <location>
        <begin position="1171"/>
        <end position="1180"/>
    </location>
</feature>
<feature type="compositionally biased region" description="Polar residues" evidence="1">
    <location>
        <begin position="52"/>
        <end position="69"/>
    </location>
</feature>
<feature type="region of interest" description="Disordered" evidence="1">
    <location>
        <begin position="1208"/>
        <end position="1311"/>
    </location>
</feature>
<feature type="compositionally biased region" description="Polar residues" evidence="1">
    <location>
        <begin position="877"/>
        <end position="890"/>
    </location>
</feature>
<name>A0A8J5QUB0_9HYME</name>
<keyword evidence="4" id="KW-1185">Reference proteome</keyword>
<feature type="compositionally biased region" description="Low complexity" evidence="1">
    <location>
        <begin position="583"/>
        <end position="599"/>
    </location>
</feature>
<dbReference type="SMART" id="SM00494">
    <property type="entry name" value="ChtBD2"/>
    <property type="match status" value="4"/>
</dbReference>
<feature type="compositionally biased region" description="Polar residues" evidence="1">
    <location>
        <begin position="1393"/>
        <end position="1412"/>
    </location>
</feature>
<feature type="region of interest" description="Disordered" evidence="1">
    <location>
        <begin position="1166"/>
        <end position="1190"/>
    </location>
</feature>
<feature type="region of interest" description="Disordered" evidence="1">
    <location>
        <begin position="38"/>
        <end position="69"/>
    </location>
</feature>
<feature type="region of interest" description="Disordered" evidence="1">
    <location>
        <begin position="1326"/>
        <end position="1477"/>
    </location>
</feature>
<organism evidence="3 4">
    <name type="scientific">Cotesia typhae</name>
    <dbReference type="NCBI Taxonomy" id="2053667"/>
    <lineage>
        <taxon>Eukaryota</taxon>
        <taxon>Metazoa</taxon>
        <taxon>Ecdysozoa</taxon>
        <taxon>Arthropoda</taxon>
        <taxon>Hexapoda</taxon>
        <taxon>Insecta</taxon>
        <taxon>Pterygota</taxon>
        <taxon>Neoptera</taxon>
        <taxon>Endopterygota</taxon>
        <taxon>Hymenoptera</taxon>
        <taxon>Apocrita</taxon>
        <taxon>Ichneumonoidea</taxon>
        <taxon>Braconidae</taxon>
        <taxon>Microgastrinae</taxon>
        <taxon>Cotesia</taxon>
    </lineage>
</organism>
<feature type="compositionally biased region" description="Low complexity" evidence="1">
    <location>
        <begin position="1264"/>
        <end position="1291"/>
    </location>
</feature>
<feature type="compositionally biased region" description="Low complexity" evidence="1">
    <location>
        <begin position="981"/>
        <end position="997"/>
    </location>
</feature>
<feature type="compositionally biased region" description="Low complexity" evidence="1">
    <location>
        <begin position="136"/>
        <end position="150"/>
    </location>
</feature>
<feature type="compositionally biased region" description="Polar residues" evidence="1">
    <location>
        <begin position="767"/>
        <end position="778"/>
    </location>
</feature>
<feature type="compositionally biased region" description="Basic and acidic residues" evidence="1">
    <location>
        <begin position="1326"/>
        <end position="1369"/>
    </location>
</feature>
<feature type="compositionally biased region" description="Low complexity" evidence="1">
    <location>
        <begin position="895"/>
        <end position="912"/>
    </location>
</feature>
<feature type="region of interest" description="Disordered" evidence="1">
    <location>
        <begin position="136"/>
        <end position="185"/>
    </location>
</feature>
<feature type="compositionally biased region" description="Basic and acidic residues" evidence="1">
    <location>
        <begin position="1118"/>
        <end position="1127"/>
    </location>
</feature>
<evidence type="ECO:0000256" key="1">
    <source>
        <dbReference type="SAM" id="MobiDB-lite"/>
    </source>
</evidence>
<dbReference type="InterPro" id="IPR002557">
    <property type="entry name" value="Chitin-bd_dom"/>
</dbReference>
<feature type="compositionally biased region" description="Basic and acidic residues" evidence="1">
    <location>
        <begin position="626"/>
        <end position="638"/>
    </location>
</feature>
<feature type="compositionally biased region" description="Basic and acidic residues" evidence="1">
    <location>
        <begin position="842"/>
        <end position="853"/>
    </location>
</feature>
<dbReference type="GO" id="GO:0008061">
    <property type="term" value="F:chitin binding"/>
    <property type="evidence" value="ECO:0007669"/>
    <property type="project" value="InterPro"/>
</dbReference>
<dbReference type="GO" id="GO:0005576">
    <property type="term" value="C:extracellular region"/>
    <property type="evidence" value="ECO:0007669"/>
    <property type="project" value="InterPro"/>
</dbReference>
<dbReference type="EMBL" id="JAAOIC020000039">
    <property type="protein sequence ID" value="KAG8039206.1"/>
    <property type="molecule type" value="Genomic_DNA"/>
</dbReference>
<dbReference type="Proteomes" id="UP000729913">
    <property type="component" value="Unassembled WGS sequence"/>
</dbReference>
<feature type="region of interest" description="Disordered" evidence="1">
    <location>
        <begin position="975"/>
        <end position="997"/>
    </location>
</feature>
<feature type="compositionally biased region" description="Basic and acidic residues" evidence="1">
    <location>
        <begin position="1454"/>
        <end position="1464"/>
    </location>
</feature>